<feature type="compositionally biased region" description="Polar residues" evidence="1">
    <location>
        <begin position="149"/>
        <end position="172"/>
    </location>
</feature>
<evidence type="ECO:0000313" key="4">
    <source>
        <dbReference type="Proteomes" id="UP000053201"/>
    </source>
</evidence>
<sequence>MAQDSWEDEWDEVEPIPVPTPLVNKPLETVPRGPTVIETGSGRTEYVPQVRLLKRDTKVKGGTQMERSPSGGSSKSLAEREAEYAAARARIFGEGSDSQTRAEPKEYLGETKGGADEKGEKNPAREEKFGAQGPPDLSRSQDSFRRFPSESSKAIPRNSSINTSMRTPASRSHQQKEFGESLTPPSVFTPNSLKSVKTPAGPPPDNVKGFIGIRDTQK</sequence>
<feature type="compositionally biased region" description="Acidic residues" evidence="1">
    <location>
        <begin position="1"/>
        <end position="14"/>
    </location>
</feature>
<dbReference type="VEuPathDB" id="FungiDB:SPPG_04826"/>
<protein>
    <recommendedName>
        <fullName evidence="2">SUZ domain-containing protein</fullName>
    </recommendedName>
</protein>
<dbReference type="OrthoDB" id="2162019at2759"/>
<dbReference type="Proteomes" id="UP000053201">
    <property type="component" value="Unassembled WGS sequence"/>
</dbReference>
<organism evidence="3 4">
    <name type="scientific">Spizellomyces punctatus (strain DAOM BR117)</name>
    <dbReference type="NCBI Taxonomy" id="645134"/>
    <lineage>
        <taxon>Eukaryota</taxon>
        <taxon>Fungi</taxon>
        <taxon>Fungi incertae sedis</taxon>
        <taxon>Chytridiomycota</taxon>
        <taxon>Chytridiomycota incertae sedis</taxon>
        <taxon>Chytridiomycetes</taxon>
        <taxon>Spizellomycetales</taxon>
        <taxon>Spizellomycetaceae</taxon>
        <taxon>Spizellomyces</taxon>
    </lineage>
</organism>
<evidence type="ECO:0000256" key="1">
    <source>
        <dbReference type="SAM" id="MobiDB-lite"/>
    </source>
</evidence>
<accession>A0A0L0HI23</accession>
<dbReference type="PROSITE" id="PS51673">
    <property type="entry name" value="SUZ"/>
    <property type="match status" value="1"/>
</dbReference>
<dbReference type="PANTHER" id="PTHR31796:SF2">
    <property type="entry name" value="SUZ DOMAIN-CONTAINING PROTEIN 1"/>
    <property type="match status" value="1"/>
</dbReference>
<name>A0A0L0HI23_SPIPD</name>
<feature type="compositionally biased region" description="Polar residues" evidence="1">
    <location>
        <begin position="65"/>
        <end position="76"/>
    </location>
</feature>
<evidence type="ECO:0000259" key="2">
    <source>
        <dbReference type="PROSITE" id="PS51673"/>
    </source>
</evidence>
<feature type="domain" description="SUZ" evidence="2">
    <location>
        <begin position="17"/>
        <end position="96"/>
    </location>
</feature>
<evidence type="ECO:0000313" key="3">
    <source>
        <dbReference type="EMBL" id="KND00515.1"/>
    </source>
</evidence>
<dbReference type="InterPro" id="IPR039228">
    <property type="entry name" value="SZRD1"/>
</dbReference>
<dbReference type="InterPro" id="IPR024771">
    <property type="entry name" value="SUZ"/>
</dbReference>
<feature type="region of interest" description="Disordered" evidence="1">
    <location>
        <begin position="1"/>
        <end position="218"/>
    </location>
</feature>
<dbReference type="Pfam" id="PF12752">
    <property type="entry name" value="SUZ"/>
    <property type="match status" value="1"/>
</dbReference>
<reference evidence="3 4" key="1">
    <citation type="submission" date="2009-08" db="EMBL/GenBank/DDBJ databases">
        <title>The Genome Sequence of Spizellomyces punctatus strain DAOM BR117.</title>
        <authorList>
            <consortium name="The Broad Institute Genome Sequencing Platform"/>
            <person name="Russ C."/>
            <person name="Cuomo C."/>
            <person name="Shea T."/>
            <person name="Young S.K."/>
            <person name="Zeng Q."/>
            <person name="Koehrsen M."/>
            <person name="Haas B."/>
            <person name="Borodovsky M."/>
            <person name="Guigo R."/>
            <person name="Alvarado L."/>
            <person name="Berlin A."/>
            <person name="Bochicchio J."/>
            <person name="Borenstein D."/>
            <person name="Chapman S."/>
            <person name="Chen Z."/>
            <person name="Engels R."/>
            <person name="Freedman E."/>
            <person name="Gellesch M."/>
            <person name="Goldberg J."/>
            <person name="Griggs A."/>
            <person name="Gujja S."/>
            <person name="Heiman D."/>
            <person name="Hepburn T."/>
            <person name="Howarth C."/>
            <person name="Jen D."/>
            <person name="Larson L."/>
            <person name="Lewis B."/>
            <person name="Mehta T."/>
            <person name="Park D."/>
            <person name="Pearson M."/>
            <person name="Roberts A."/>
            <person name="Saif S."/>
            <person name="Shenoy N."/>
            <person name="Sisk P."/>
            <person name="Stolte C."/>
            <person name="Sykes S."/>
            <person name="Thomson T."/>
            <person name="Walk T."/>
            <person name="White J."/>
            <person name="Yandava C."/>
            <person name="Burger G."/>
            <person name="Gray M.W."/>
            <person name="Holland P.W.H."/>
            <person name="King N."/>
            <person name="Lang F.B.F."/>
            <person name="Roger A.J."/>
            <person name="Ruiz-Trillo I."/>
            <person name="Lander E."/>
            <person name="Nusbaum C."/>
        </authorList>
    </citation>
    <scope>NUCLEOTIDE SEQUENCE [LARGE SCALE GENOMIC DNA]</scope>
    <source>
        <strain evidence="3 4">DAOM BR117</strain>
    </source>
</reference>
<dbReference type="GeneID" id="27688256"/>
<gene>
    <name evidence="3" type="ORF">SPPG_04826</name>
</gene>
<dbReference type="AlphaFoldDB" id="A0A0L0HI23"/>
<dbReference type="PANTHER" id="PTHR31796">
    <property type="entry name" value="SUZ DOMAIN-CONTAINING PROTEIN 1"/>
    <property type="match status" value="1"/>
</dbReference>
<dbReference type="RefSeq" id="XP_016608554.1">
    <property type="nucleotide sequence ID" value="XM_016753065.1"/>
</dbReference>
<feature type="compositionally biased region" description="Basic and acidic residues" evidence="1">
    <location>
        <begin position="100"/>
        <end position="129"/>
    </location>
</feature>
<dbReference type="InParanoid" id="A0A0L0HI23"/>
<dbReference type="EMBL" id="KQ257456">
    <property type="protein sequence ID" value="KND00515.1"/>
    <property type="molecule type" value="Genomic_DNA"/>
</dbReference>
<feature type="compositionally biased region" description="Polar residues" evidence="1">
    <location>
        <begin position="183"/>
        <end position="195"/>
    </location>
</feature>
<proteinExistence type="predicted"/>
<keyword evidence="4" id="KW-1185">Reference proteome</keyword>